<organism evidence="2 3">
    <name type="scientific">Paeniglutamicibacter cryotolerans</name>
    <dbReference type="NCBI Taxonomy" id="670079"/>
    <lineage>
        <taxon>Bacteria</taxon>
        <taxon>Bacillati</taxon>
        <taxon>Actinomycetota</taxon>
        <taxon>Actinomycetes</taxon>
        <taxon>Micrococcales</taxon>
        <taxon>Micrococcaceae</taxon>
        <taxon>Paeniglutamicibacter</taxon>
    </lineage>
</organism>
<sequence length="108" mass="12002">MEERTESAAQGEPFISIPHTVTDLDDVVGNPDRIFDKVTYRPIPHNIRHDTIFGALDSLAVGSGPIRVAPHNPLRLFARLEARAQGGFATSCLEEGPEAWRLRLIRET</sequence>
<dbReference type="InterPro" id="IPR018720">
    <property type="entry name" value="DUF2249"/>
</dbReference>
<evidence type="ECO:0000313" key="3">
    <source>
        <dbReference type="Proteomes" id="UP000523000"/>
    </source>
</evidence>
<dbReference type="RefSeq" id="WP_246380299.1">
    <property type="nucleotide sequence ID" value="NZ_BAABGK010000024.1"/>
</dbReference>
<comment type="caution">
    <text evidence="2">The sequence shown here is derived from an EMBL/GenBank/DDBJ whole genome shotgun (WGS) entry which is preliminary data.</text>
</comment>
<dbReference type="AlphaFoldDB" id="A0A839QH23"/>
<reference evidence="2 3" key="1">
    <citation type="submission" date="2020-08" db="EMBL/GenBank/DDBJ databases">
        <title>Sequencing the genomes of 1000 actinobacteria strains.</title>
        <authorList>
            <person name="Klenk H.-P."/>
        </authorList>
    </citation>
    <scope>NUCLEOTIDE SEQUENCE [LARGE SCALE GENOMIC DNA]</scope>
    <source>
        <strain evidence="2 3">DSM 22826</strain>
    </source>
</reference>
<keyword evidence="3" id="KW-1185">Reference proteome</keyword>
<protein>
    <submittedName>
        <fullName evidence="2">Uncharacterized protein (DUF2249 family)</fullName>
    </submittedName>
</protein>
<evidence type="ECO:0000313" key="2">
    <source>
        <dbReference type="EMBL" id="MBB2994034.1"/>
    </source>
</evidence>
<dbReference type="Proteomes" id="UP000523000">
    <property type="component" value="Unassembled WGS sequence"/>
</dbReference>
<evidence type="ECO:0000259" key="1">
    <source>
        <dbReference type="Pfam" id="PF10006"/>
    </source>
</evidence>
<proteinExistence type="predicted"/>
<accession>A0A839QH23</accession>
<dbReference type="Pfam" id="PF10006">
    <property type="entry name" value="DUF2249"/>
    <property type="match status" value="1"/>
</dbReference>
<feature type="domain" description="DUF2249" evidence="1">
    <location>
        <begin position="41"/>
        <end position="104"/>
    </location>
</feature>
<gene>
    <name evidence="2" type="ORF">E9229_000225</name>
</gene>
<name>A0A839QH23_9MICC</name>
<dbReference type="EMBL" id="JACHVS010000001">
    <property type="protein sequence ID" value="MBB2994034.1"/>
    <property type="molecule type" value="Genomic_DNA"/>
</dbReference>